<protein>
    <recommendedName>
        <fullName evidence="5">NB-ARC domain-containing protein</fullName>
    </recommendedName>
</protein>
<dbReference type="InterPro" id="IPR038718">
    <property type="entry name" value="SNF2-like_sf"/>
</dbReference>
<dbReference type="Gene3D" id="3.40.50.300">
    <property type="entry name" value="P-loop containing nucleotide triphosphate hydrolases"/>
    <property type="match status" value="1"/>
</dbReference>
<evidence type="ECO:0000313" key="3">
    <source>
        <dbReference type="EMBL" id="KAH9287860.1"/>
    </source>
</evidence>
<dbReference type="InterPro" id="IPR027417">
    <property type="entry name" value="P-loop_NTPase"/>
</dbReference>
<dbReference type="Proteomes" id="UP000824469">
    <property type="component" value="Unassembled WGS sequence"/>
</dbReference>
<dbReference type="PANTHER" id="PTHR36766:SF30">
    <property type="entry name" value="TIR-NBS TYPE DISEASE RESISTANCE PROTEIN-RELATED"/>
    <property type="match status" value="1"/>
</dbReference>
<organism evidence="3 4">
    <name type="scientific">Taxus chinensis</name>
    <name type="common">Chinese yew</name>
    <name type="synonym">Taxus wallichiana var. chinensis</name>
    <dbReference type="NCBI Taxonomy" id="29808"/>
    <lineage>
        <taxon>Eukaryota</taxon>
        <taxon>Viridiplantae</taxon>
        <taxon>Streptophyta</taxon>
        <taxon>Embryophyta</taxon>
        <taxon>Tracheophyta</taxon>
        <taxon>Spermatophyta</taxon>
        <taxon>Pinopsida</taxon>
        <taxon>Pinidae</taxon>
        <taxon>Conifers II</taxon>
        <taxon>Cupressales</taxon>
        <taxon>Taxaceae</taxon>
        <taxon>Taxus</taxon>
    </lineage>
</organism>
<evidence type="ECO:0000259" key="2">
    <source>
        <dbReference type="Pfam" id="PF00931"/>
    </source>
</evidence>
<dbReference type="SUPFAM" id="SSF52540">
    <property type="entry name" value="P-loop containing nucleoside triphosphate hydrolases"/>
    <property type="match status" value="2"/>
</dbReference>
<dbReference type="AlphaFoldDB" id="A0AA38F2Q5"/>
<reference evidence="3 4" key="1">
    <citation type="journal article" date="2021" name="Nat. Plants">
        <title>The Taxus genome provides insights into paclitaxel biosynthesis.</title>
        <authorList>
            <person name="Xiong X."/>
            <person name="Gou J."/>
            <person name="Liao Q."/>
            <person name="Li Y."/>
            <person name="Zhou Q."/>
            <person name="Bi G."/>
            <person name="Li C."/>
            <person name="Du R."/>
            <person name="Wang X."/>
            <person name="Sun T."/>
            <person name="Guo L."/>
            <person name="Liang H."/>
            <person name="Lu P."/>
            <person name="Wu Y."/>
            <person name="Zhang Z."/>
            <person name="Ro D.K."/>
            <person name="Shang Y."/>
            <person name="Huang S."/>
            <person name="Yan J."/>
        </authorList>
    </citation>
    <scope>NUCLEOTIDE SEQUENCE [LARGE SCALE GENOMIC DNA]</scope>
    <source>
        <strain evidence="3">Ta-2019</strain>
    </source>
</reference>
<evidence type="ECO:0000313" key="4">
    <source>
        <dbReference type="Proteomes" id="UP000824469"/>
    </source>
</evidence>
<comment type="caution">
    <text evidence="3">The sequence shown here is derived from an EMBL/GenBank/DDBJ whole genome shotgun (WGS) entry which is preliminary data.</text>
</comment>
<sequence length="300" mass="34713">MDGTGKTFLLQNVFNRIKERFEYSIWLSISQTYSLQRLQADLVAKINLGDVVNGRISEVHAAEFIHSWLESKKSLIVLDDVWRATGEDNLIRTLGLPIGNNMQCKIVVTMRNKNVCRSMNARVYEMQFLSEEESWELFCAFSFSDCEQKRPTRELEKIASEIEEKCKRLPLAVKIVAASLTGKTSSRDCESKFSEIREEEMNWFRMALDEAHTIKSSNCSSFQAISALVSDCRWGFTGTPLQVALYRQTYIIGERRLLLYLEEAYQFNFSVMHTFHSEQDRPAHAQIIHITPNETKLERK</sequence>
<gene>
    <name evidence="3" type="ORF">KI387_031977</name>
</gene>
<keyword evidence="4" id="KW-1185">Reference proteome</keyword>
<dbReference type="Gene3D" id="3.40.50.10810">
    <property type="entry name" value="Tandem AAA-ATPase domain"/>
    <property type="match status" value="1"/>
</dbReference>
<accession>A0AA38F2Q5</accession>
<dbReference type="PRINTS" id="PR00364">
    <property type="entry name" value="DISEASERSIST"/>
</dbReference>
<evidence type="ECO:0008006" key="5">
    <source>
        <dbReference type="Google" id="ProtNLM"/>
    </source>
</evidence>
<proteinExistence type="predicted"/>
<dbReference type="OMA" id="FERECFW"/>
<feature type="domain" description="SNF2 N-terminal" evidence="1">
    <location>
        <begin position="199"/>
        <end position="244"/>
    </location>
</feature>
<dbReference type="InterPro" id="IPR000330">
    <property type="entry name" value="SNF2_N"/>
</dbReference>
<dbReference type="GO" id="GO:0043531">
    <property type="term" value="F:ADP binding"/>
    <property type="evidence" value="ECO:0007669"/>
    <property type="project" value="InterPro"/>
</dbReference>
<dbReference type="Pfam" id="PF00176">
    <property type="entry name" value="SNF2-rel_dom"/>
    <property type="match status" value="1"/>
</dbReference>
<dbReference type="EMBL" id="JAHRHJ020003813">
    <property type="protein sequence ID" value="KAH9287860.1"/>
    <property type="molecule type" value="Genomic_DNA"/>
</dbReference>
<dbReference type="Pfam" id="PF00931">
    <property type="entry name" value="NB-ARC"/>
    <property type="match status" value="1"/>
</dbReference>
<dbReference type="InterPro" id="IPR002182">
    <property type="entry name" value="NB-ARC"/>
</dbReference>
<name>A0AA38F2Q5_TAXCH</name>
<feature type="domain" description="NB-ARC" evidence="2">
    <location>
        <begin position="1"/>
        <end position="144"/>
    </location>
</feature>
<evidence type="ECO:0000259" key="1">
    <source>
        <dbReference type="Pfam" id="PF00176"/>
    </source>
</evidence>
<dbReference type="PANTHER" id="PTHR36766">
    <property type="entry name" value="PLANT BROAD-SPECTRUM MILDEW RESISTANCE PROTEIN RPW8"/>
    <property type="match status" value="1"/>
</dbReference>